<keyword evidence="1" id="KW-0175">Coiled coil</keyword>
<protein>
    <submittedName>
        <fullName evidence="2">Uncharacterized protein</fullName>
    </submittedName>
</protein>
<dbReference type="AlphaFoldDB" id="A0A6G0XQF2"/>
<accession>A0A6G0XQF2</accession>
<feature type="coiled-coil region" evidence="1">
    <location>
        <begin position="162"/>
        <end position="189"/>
    </location>
</feature>
<dbReference type="Proteomes" id="UP000481153">
    <property type="component" value="Unassembled WGS sequence"/>
</dbReference>
<evidence type="ECO:0000313" key="2">
    <source>
        <dbReference type="EMBL" id="KAF0742678.1"/>
    </source>
</evidence>
<organism evidence="2 3">
    <name type="scientific">Aphanomyces euteiches</name>
    <dbReference type="NCBI Taxonomy" id="100861"/>
    <lineage>
        <taxon>Eukaryota</taxon>
        <taxon>Sar</taxon>
        <taxon>Stramenopiles</taxon>
        <taxon>Oomycota</taxon>
        <taxon>Saprolegniomycetes</taxon>
        <taxon>Saprolegniales</taxon>
        <taxon>Verrucalvaceae</taxon>
        <taxon>Aphanomyces</taxon>
    </lineage>
</organism>
<comment type="caution">
    <text evidence="2">The sequence shown here is derived from an EMBL/GenBank/DDBJ whole genome shotgun (WGS) entry which is preliminary data.</text>
</comment>
<name>A0A6G0XQF2_9STRA</name>
<reference evidence="2 3" key="1">
    <citation type="submission" date="2019-07" db="EMBL/GenBank/DDBJ databases">
        <title>Genomics analysis of Aphanomyces spp. identifies a new class of oomycete effector associated with host adaptation.</title>
        <authorList>
            <person name="Gaulin E."/>
        </authorList>
    </citation>
    <scope>NUCLEOTIDE SEQUENCE [LARGE SCALE GENOMIC DNA]</scope>
    <source>
        <strain evidence="2 3">ATCC 201684</strain>
    </source>
</reference>
<sequence>MGRTKEMVAIAPAAVDTAVDILNIRFPSLCNADLYNAKLTTCNGVLPLRLCLESQQSQMQWLCNVVDFAKHHVPPDDVSLILPSAFLLATLEEALRAASSRLSEAQDTLVDLNHPKNQTSYLSLTIQLKGKLCATYCFELTPLTAPPPPPTPALMPAKSAFEEEVESKLKGLRDSLSMLQQEFLHLQERSLLPYLHVAATKPTPPGGTVHWNVVKTLPQDCFALTQGNHAIQVLRLGLYHIQIKVITPKDRVGLQLLIDGVPMAAAPTHYLIKGTRITFLSPTDQHGPVELRIFLLNAIE</sequence>
<keyword evidence="3" id="KW-1185">Reference proteome</keyword>
<dbReference type="VEuPathDB" id="FungiDB:AeMF1_003830"/>
<proteinExistence type="predicted"/>
<evidence type="ECO:0000313" key="3">
    <source>
        <dbReference type="Proteomes" id="UP000481153"/>
    </source>
</evidence>
<dbReference type="EMBL" id="VJMJ01000025">
    <property type="protein sequence ID" value="KAF0742678.1"/>
    <property type="molecule type" value="Genomic_DNA"/>
</dbReference>
<evidence type="ECO:0000256" key="1">
    <source>
        <dbReference type="SAM" id="Coils"/>
    </source>
</evidence>
<gene>
    <name evidence="2" type="ORF">Ae201684_002379</name>
</gene>